<protein>
    <submittedName>
        <fullName evidence="2">Uncharacterized protein</fullName>
    </submittedName>
</protein>
<evidence type="ECO:0000313" key="2">
    <source>
        <dbReference type="EMBL" id="CBX96790.1"/>
    </source>
</evidence>
<feature type="compositionally biased region" description="Polar residues" evidence="1">
    <location>
        <begin position="163"/>
        <end position="172"/>
    </location>
</feature>
<feature type="region of interest" description="Disordered" evidence="1">
    <location>
        <begin position="265"/>
        <end position="285"/>
    </location>
</feature>
<feature type="compositionally biased region" description="Low complexity" evidence="1">
    <location>
        <begin position="1"/>
        <end position="13"/>
    </location>
</feature>
<accession>E4ZZT0</accession>
<organism evidence="3">
    <name type="scientific">Leptosphaeria maculans (strain JN3 / isolate v23.1.3 / race Av1-4-5-6-7-8)</name>
    <name type="common">Blackleg fungus</name>
    <name type="synonym">Phoma lingam</name>
    <dbReference type="NCBI Taxonomy" id="985895"/>
    <lineage>
        <taxon>Eukaryota</taxon>
        <taxon>Fungi</taxon>
        <taxon>Dikarya</taxon>
        <taxon>Ascomycota</taxon>
        <taxon>Pezizomycotina</taxon>
        <taxon>Dothideomycetes</taxon>
        <taxon>Pleosporomycetidae</taxon>
        <taxon>Pleosporales</taxon>
        <taxon>Pleosporineae</taxon>
        <taxon>Leptosphaeriaceae</taxon>
        <taxon>Plenodomus</taxon>
        <taxon>Plenodomus lingam/Leptosphaeria maculans species complex</taxon>
    </lineage>
</organism>
<reference evidence="3" key="1">
    <citation type="journal article" date="2011" name="Nat. Commun.">
        <title>Effector diversification within compartments of the Leptosphaeria maculans genome affected by Repeat-Induced Point mutations.</title>
        <authorList>
            <person name="Rouxel T."/>
            <person name="Grandaubert J."/>
            <person name="Hane J.K."/>
            <person name="Hoede C."/>
            <person name="van de Wouw A.P."/>
            <person name="Couloux A."/>
            <person name="Dominguez V."/>
            <person name="Anthouard V."/>
            <person name="Bally P."/>
            <person name="Bourras S."/>
            <person name="Cozijnsen A.J."/>
            <person name="Ciuffetti L.M."/>
            <person name="Degrave A."/>
            <person name="Dilmaghani A."/>
            <person name="Duret L."/>
            <person name="Fudal I."/>
            <person name="Goodwin S.B."/>
            <person name="Gout L."/>
            <person name="Glaser N."/>
            <person name="Linglin J."/>
            <person name="Kema G.H.J."/>
            <person name="Lapalu N."/>
            <person name="Lawrence C.B."/>
            <person name="May K."/>
            <person name="Meyer M."/>
            <person name="Ollivier B."/>
            <person name="Poulain J."/>
            <person name="Schoch C.L."/>
            <person name="Simon A."/>
            <person name="Spatafora J.W."/>
            <person name="Stachowiak A."/>
            <person name="Turgeon B.G."/>
            <person name="Tyler B.M."/>
            <person name="Vincent D."/>
            <person name="Weissenbach J."/>
            <person name="Amselem J."/>
            <person name="Quesneville H."/>
            <person name="Oliver R.P."/>
            <person name="Wincker P."/>
            <person name="Balesdent M.-H."/>
            <person name="Howlett B.J."/>
        </authorList>
    </citation>
    <scope>NUCLEOTIDE SEQUENCE [LARGE SCALE GENOMIC DNA]</scope>
    <source>
        <strain evidence="3">JN3 / isolate v23.1.3 / race Av1-4-5-6-7-8</strain>
    </source>
</reference>
<gene>
    <name evidence="2" type="ORF">LEMA_P099210.1</name>
</gene>
<feature type="compositionally biased region" description="Basic and acidic residues" evidence="1">
    <location>
        <begin position="136"/>
        <end position="156"/>
    </location>
</feature>
<feature type="compositionally biased region" description="Polar residues" evidence="1">
    <location>
        <begin position="276"/>
        <end position="285"/>
    </location>
</feature>
<dbReference type="AlphaFoldDB" id="E4ZZT0"/>
<evidence type="ECO:0000256" key="1">
    <source>
        <dbReference type="SAM" id="MobiDB-lite"/>
    </source>
</evidence>
<name>E4ZZT0_LEPMJ</name>
<dbReference type="InParanoid" id="E4ZZT0"/>
<evidence type="ECO:0000313" key="3">
    <source>
        <dbReference type="Proteomes" id="UP000002668"/>
    </source>
</evidence>
<proteinExistence type="predicted"/>
<dbReference type="VEuPathDB" id="FungiDB:LEMA_P099210.1"/>
<keyword evidence="3" id="KW-1185">Reference proteome</keyword>
<dbReference type="EMBL" id="FP929130">
    <property type="protein sequence ID" value="CBX96790.1"/>
    <property type="molecule type" value="Genomic_DNA"/>
</dbReference>
<feature type="region of interest" description="Disordered" evidence="1">
    <location>
        <begin position="1"/>
        <end position="23"/>
    </location>
</feature>
<dbReference type="Proteomes" id="UP000002668">
    <property type="component" value="Genome"/>
</dbReference>
<feature type="region of interest" description="Disordered" evidence="1">
    <location>
        <begin position="125"/>
        <end position="172"/>
    </location>
</feature>
<sequence length="425" mass="47562">MALQAQQQQQQPMPHDDDDDDDDDVCIREYQVEPLGYLPHGFFCPVITISRRTLAAARGGQGGRPLARGPTRPKVRFRLPALTRPRRIIGIGWLLIGAAASPRYHLAFVVVILEGHLGAYRSTTTLAPKPQGAEDALEHTKGTEGEDGRWTGDPKTRAGGWLQRSTHATSTPTHNALSRCMYTGTYRLAGDVRLPPYLQATRARRRCAFRSRPGQLNKQHWTGLPLPQRGCHFDFDDSMSHENKAGYRFSAGHAPVHYLDAIRSKNGGKRNHLDGTFSSSPEQKPASTRMHQWQWDTYAVHVQAIFFLRFDSTRSSFLSNAPLPRPLTLSRSLPSVQTLEHGPYCQRPIHLALILVGLAERYVETDSCPRSTTYLPLLYLDLDRLDCLAIAAIQLNRSTLFPEHTYQHIAGSDHLPNHAPAPKLV</sequence>
<dbReference type="HOGENOM" id="CLU_645677_0_0_1"/>